<dbReference type="EMBL" id="GGEC01081434">
    <property type="protein sequence ID" value="MBX61918.1"/>
    <property type="molecule type" value="Transcribed_RNA"/>
</dbReference>
<accession>A0A2P2Q4K8</accession>
<reference evidence="1" key="1">
    <citation type="submission" date="2018-02" db="EMBL/GenBank/DDBJ databases">
        <title>Rhizophora mucronata_Transcriptome.</title>
        <authorList>
            <person name="Meera S.P."/>
            <person name="Sreeshan A."/>
            <person name="Augustine A."/>
        </authorList>
    </citation>
    <scope>NUCLEOTIDE SEQUENCE</scope>
    <source>
        <tissue evidence="1">Leaf</tissue>
    </source>
</reference>
<organism evidence="1">
    <name type="scientific">Rhizophora mucronata</name>
    <name type="common">Asiatic mangrove</name>
    <dbReference type="NCBI Taxonomy" id="61149"/>
    <lineage>
        <taxon>Eukaryota</taxon>
        <taxon>Viridiplantae</taxon>
        <taxon>Streptophyta</taxon>
        <taxon>Embryophyta</taxon>
        <taxon>Tracheophyta</taxon>
        <taxon>Spermatophyta</taxon>
        <taxon>Magnoliopsida</taxon>
        <taxon>eudicotyledons</taxon>
        <taxon>Gunneridae</taxon>
        <taxon>Pentapetalae</taxon>
        <taxon>rosids</taxon>
        <taxon>fabids</taxon>
        <taxon>Malpighiales</taxon>
        <taxon>Rhizophoraceae</taxon>
        <taxon>Rhizophora</taxon>
    </lineage>
</organism>
<proteinExistence type="predicted"/>
<sequence length="45" mass="5118">MHHTKIAEFQNTRTKSLLGLTTKNSTICERNPIQRPNLGFASKFS</sequence>
<protein>
    <submittedName>
        <fullName evidence="1">Uncharacterized protein</fullName>
    </submittedName>
</protein>
<dbReference type="AlphaFoldDB" id="A0A2P2Q4K8"/>
<evidence type="ECO:0000313" key="1">
    <source>
        <dbReference type="EMBL" id="MBX61918.1"/>
    </source>
</evidence>
<name>A0A2P2Q4K8_RHIMU</name>